<dbReference type="Proteomes" id="UP000234331">
    <property type="component" value="Unassembled WGS sequence"/>
</dbReference>
<evidence type="ECO:0000313" key="3">
    <source>
        <dbReference type="Proteomes" id="UP000234331"/>
    </source>
</evidence>
<evidence type="ECO:0000313" key="2">
    <source>
        <dbReference type="EMBL" id="SNQ46059.1"/>
    </source>
</evidence>
<reference evidence="2 3" key="1">
    <citation type="submission" date="2017-06" db="EMBL/GenBank/DDBJ databases">
        <authorList>
            <person name="Kim H.J."/>
            <person name="Triplett B.A."/>
        </authorList>
    </citation>
    <scope>NUCLEOTIDE SEQUENCE [LARGE SCALE GENOMIC DNA]</scope>
    <source>
        <strain evidence="2">FRACA_ARgP5</strain>
    </source>
</reference>
<keyword evidence="3" id="KW-1185">Reference proteome</keyword>
<protein>
    <submittedName>
        <fullName evidence="2">Uncharacterized protein</fullName>
    </submittedName>
</protein>
<evidence type="ECO:0000256" key="1">
    <source>
        <dbReference type="SAM" id="MobiDB-lite"/>
    </source>
</evidence>
<gene>
    <name evidence="2" type="ORF">FRACA_1230015</name>
</gene>
<name>A0A2I2KK60_9ACTN</name>
<accession>A0A2I2KK60</accession>
<dbReference type="AlphaFoldDB" id="A0A2I2KK60"/>
<organism evidence="2 3">
    <name type="scientific">Frankia canadensis</name>
    <dbReference type="NCBI Taxonomy" id="1836972"/>
    <lineage>
        <taxon>Bacteria</taxon>
        <taxon>Bacillati</taxon>
        <taxon>Actinomycetota</taxon>
        <taxon>Actinomycetes</taxon>
        <taxon>Frankiales</taxon>
        <taxon>Frankiaceae</taxon>
        <taxon>Frankia</taxon>
    </lineage>
</organism>
<dbReference type="EMBL" id="FZMO01000028">
    <property type="protein sequence ID" value="SNQ46059.1"/>
    <property type="molecule type" value="Genomic_DNA"/>
</dbReference>
<feature type="region of interest" description="Disordered" evidence="1">
    <location>
        <begin position="1"/>
        <end position="107"/>
    </location>
</feature>
<feature type="compositionally biased region" description="Basic residues" evidence="1">
    <location>
        <begin position="1"/>
        <end position="16"/>
    </location>
</feature>
<feature type="compositionally biased region" description="Polar residues" evidence="1">
    <location>
        <begin position="84"/>
        <end position="98"/>
    </location>
</feature>
<sequence>MAPHPARRHRRTRPRSPRPPDHPIPRADGTGCERRHPANMARASDSAHPTVRQEIPTKPVRQPFGPPRERAREIQPATAPESLNRFSGNLQANQSYRTRQPRSDELP</sequence>
<feature type="compositionally biased region" description="Basic and acidic residues" evidence="1">
    <location>
        <begin position="18"/>
        <end position="36"/>
    </location>
</feature>
<proteinExistence type="predicted"/>